<dbReference type="RefSeq" id="WP_105000874.1">
    <property type="nucleotide sequence ID" value="NZ_MQVX01000001.1"/>
</dbReference>
<dbReference type="OrthoDB" id="1494414at2"/>
<protein>
    <submittedName>
        <fullName evidence="1">Uncharacterized protein</fullName>
    </submittedName>
</protein>
<dbReference type="EMBL" id="MQVX01000001">
    <property type="protein sequence ID" value="PQJ15222.1"/>
    <property type="molecule type" value="Genomic_DNA"/>
</dbReference>
<sequence length="358" mass="41354">MKIFLVRFGFISILFMLLSAGLASVAFSDRFVYYKTIETPYKKVAWNLHLINRKPENVEGKLVLLGSSLIQGGINDSILSRAGIPTLNMAVPHNGNDLNLYFFEKIQALKPKEVLWLKGKVPFTGLHKLSPLLYKPKELVARGQALNGSFIHYFFKRVKLSLEYISFSLFQGDWNLTPEQLDFIEKSYGFIPAPGIISQTVYLEYSSGEVLRNDEYYNLYLNDYTYQKEKAGKGPLRLVLGKRQFIDQVFLKSNFFRNVVSQEKFISKAQEKSKIQEIEFSKIYIPLLIDAMTSDNVNYRRRFFRKSSTDMENPIALPSYRFLNDKRYWSDVDHVSADGATLLTQIYSEFILARKLGK</sequence>
<evidence type="ECO:0000313" key="2">
    <source>
        <dbReference type="Proteomes" id="UP000239366"/>
    </source>
</evidence>
<proteinExistence type="predicted"/>
<gene>
    <name evidence="1" type="ORF">BST99_05305</name>
</gene>
<dbReference type="AlphaFoldDB" id="A0A2S7T5M0"/>
<evidence type="ECO:0000313" key="1">
    <source>
        <dbReference type="EMBL" id="PQJ15222.1"/>
    </source>
</evidence>
<keyword evidence="2" id="KW-1185">Reference proteome</keyword>
<organism evidence="1 2">
    <name type="scientific">Aureicoccus marinus</name>
    <dbReference type="NCBI Taxonomy" id="754435"/>
    <lineage>
        <taxon>Bacteria</taxon>
        <taxon>Pseudomonadati</taxon>
        <taxon>Bacteroidota</taxon>
        <taxon>Flavobacteriia</taxon>
        <taxon>Flavobacteriales</taxon>
        <taxon>Flavobacteriaceae</taxon>
        <taxon>Aureicoccus</taxon>
    </lineage>
</organism>
<dbReference type="Proteomes" id="UP000239366">
    <property type="component" value="Unassembled WGS sequence"/>
</dbReference>
<reference evidence="2" key="1">
    <citation type="submission" date="2016-11" db="EMBL/GenBank/DDBJ databases">
        <title>Trade-off between light-utilization and light-protection in marine flavobacteria.</title>
        <authorList>
            <person name="Kumagai Y."/>
            <person name="Yoshizawa S."/>
            <person name="Kogure K."/>
        </authorList>
    </citation>
    <scope>NUCLEOTIDE SEQUENCE [LARGE SCALE GENOMIC DNA]</scope>
    <source>
        <strain evidence="2">SG-18</strain>
    </source>
</reference>
<accession>A0A2S7T5M0</accession>
<comment type="caution">
    <text evidence="1">The sequence shown here is derived from an EMBL/GenBank/DDBJ whole genome shotgun (WGS) entry which is preliminary data.</text>
</comment>
<name>A0A2S7T5M0_9FLAO</name>